<comment type="similarity">
    <text evidence="1">Belongs to the GSP E family.</text>
</comment>
<feature type="compositionally biased region" description="Basic and acidic residues" evidence="2">
    <location>
        <begin position="196"/>
        <end position="212"/>
    </location>
</feature>
<evidence type="ECO:0000259" key="3">
    <source>
        <dbReference type="Pfam" id="PF00437"/>
    </source>
</evidence>
<dbReference type="InterPro" id="IPR056570">
    <property type="entry name" value="PilB3-like_N"/>
</dbReference>
<evidence type="ECO:0000259" key="4">
    <source>
        <dbReference type="Pfam" id="PF23990"/>
    </source>
</evidence>
<dbReference type="InterPro" id="IPR001482">
    <property type="entry name" value="T2SS/T4SS_dom"/>
</dbReference>
<dbReference type="AlphaFoldDB" id="A0A284VKF0"/>
<dbReference type="CDD" id="cd01130">
    <property type="entry name" value="VirB11-like_ATPase"/>
    <property type="match status" value="1"/>
</dbReference>
<evidence type="ECO:0000313" key="5">
    <source>
        <dbReference type="EMBL" id="SNQ59738.1"/>
    </source>
</evidence>
<evidence type="ECO:0000313" key="6">
    <source>
        <dbReference type="Proteomes" id="UP000218615"/>
    </source>
</evidence>
<feature type="compositionally biased region" description="Low complexity" evidence="2">
    <location>
        <begin position="269"/>
        <end position="282"/>
    </location>
</feature>
<feature type="compositionally biased region" description="Basic and acidic residues" evidence="2">
    <location>
        <begin position="223"/>
        <end position="244"/>
    </location>
</feature>
<feature type="compositionally biased region" description="Basic and acidic residues" evidence="2">
    <location>
        <begin position="254"/>
        <end position="268"/>
    </location>
</feature>
<feature type="compositionally biased region" description="Basic and acidic residues" evidence="2">
    <location>
        <begin position="136"/>
        <end position="162"/>
    </location>
</feature>
<dbReference type="Pfam" id="PF23990">
    <property type="entry name" value="PilB3_N"/>
    <property type="match status" value="1"/>
</dbReference>
<dbReference type="Proteomes" id="UP000218615">
    <property type="component" value="Unassembled WGS sequence"/>
</dbReference>
<dbReference type="PANTHER" id="PTHR30486">
    <property type="entry name" value="TWITCHING MOTILITY PROTEIN PILT"/>
    <property type="match status" value="1"/>
</dbReference>
<feature type="compositionally biased region" description="Basic and acidic residues" evidence="2">
    <location>
        <begin position="298"/>
        <end position="356"/>
    </location>
</feature>
<feature type="domain" description="PilB3-like N-terminal" evidence="4">
    <location>
        <begin position="454"/>
        <end position="520"/>
    </location>
</feature>
<keyword evidence="6" id="KW-1185">Reference proteome</keyword>
<sequence length="971" mass="108778">MDDIRERVRGFLAEFTSPGEKDVQSFIEDIASKNPSLDVKDFKKKLVTVIEQRDGLKAYEKHLSSLSTDSAAYKELESILRVAREGHKNLGDISSVLKKAGDFLAAEQGKGNGKTISEPKPPAEMHKTQHNGIAAKLEEPVEEVEGKKDEVLKEDADKSLEKHPKKPHKKGRKEKGKKHAEEAVQIEDPEQAGIKAEIKEKTSQPPEDDKTPPAKADAPVMQEKAEAKEEDQPKPVDSHADRTEVPAAQGMAGTKEESIQQPRKEDASAVKTAAAAPAAQAEAVRKEESPGQPGDGKAPVEKAEAPKVQAEDVTKKETSQQPEEKKTPVKDTAVVKDEAAVKEKASDKPADGQPAKKEKKHNKKKEAEIPEETRLEIESLAGAASPGAAQDFLQRLEMDDARTIIKEQLTPEKQAVFELLEEKLLSDVETRVKKLKEMQSSLLEEKPPQTLAGKIKTFFTKEIEAVETYDAALHGPLVTFGGIQGFNELERYWVNEPYAFVVILFDPNNNAYLYYAAEPTLSDFEDLFLKEIKDRLKDVLLVENIKDEGDKDKILTNKVRSLIKDYAIDISPLTLEKILYYSRRDYIYFGKLDPLMHDDRIEDISANGHDIPIYLYHKKYTNIPTNIFYTENELNSYVIRLAQRCGKHISIAEPMVDATMPDGSRIQMTLGTEVTSHGATFTIRKFSEIPITPVDLIKWNTFSAEELAYLWLCIENNKSLIYAGGTASGKTSSLNAVSLFIPAQAKIVTLEDTRELKLPHPNWIPGVTRDSFTADGRGSIDMYELLRAALRQRPEFLLVGEVRGKEALTLFQAMSTGHTTFSTMHADSVASAIHRLENPPISVPRTMIQALNIISIQAQTYVNGKRARRNMKLVEITDIDPTTRNIRTNDIFVWDPLTDKFLRVGESKALNEIMIRRGWSPMDLKKELVFRQKILEFMVNNKISDFNAIATIIHDYQATPDKVITKLNITL</sequence>
<dbReference type="RefSeq" id="WP_256999936.1">
    <property type="nucleotide sequence ID" value="NZ_FZMP01000036.1"/>
</dbReference>
<dbReference type="EMBL" id="FZMP01000036">
    <property type="protein sequence ID" value="SNQ59738.1"/>
    <property type="molecule type" value="Genomic_DNA"/>
</dbReference>
<gene>
    <name evidence="5" type="ORF">MNV_1300014</name>
</gene>
<proteinExistence type="inferred from homology"/>
<protein>
    <submittedName>
        <fullName evidence="5">Type II secretion system protein E (Modular protein)</fullName>
    </submittedName>
</protein>
<dbReference type="Gene3D" id="3.30.450.380">
    <property type="match status" value="1"/>
</dbReference>
<organism evidence="5 6">
    <name type="scientific">Candidatus Methanoperedens nitratireducens</name>
    <dbReference type="NCBI Taxonomy" id="1392998"/>
    <lineage>
        <taxon>Archaea</taxon>
        <taxon>Methanobacteriati</taxon>
        <taxon>Methanobacteriota</taxon>
        <taxon>Stenosarchaea group</taxon>
        <taxon>Methanomicrobia</taxon>
        <taxon>Methanosarcinales</taxon>
        <taxon>ANME-2 cluster</taxon>
        <taxon>Candidatus Methanoperedentaceae</taxon>
        <taxon>Candidatus Methanoperedens</taxon>
    </lineage>
</organism>
<dbReference type="Pfam" id="PF00437">
    <property type="entry name" value="T2SSE"/>
    <property type="match status" value="1"/>
</dbReference>
<feature type="compositionally biased region" description="Basic residues" evidence="2">
    <location>
        <begin position="163"/>
        <end position="178"/>
    </location>
</feature>
<accession>A0A284VKF0</accession>
<dbReference type="PANTHER" id="PTHR30486:SF6">
    <property type="entry name" value="TYPE IV PILUS RETRACTATION ATPASE PILT"/>
    <property type="match status" value="1"/>
</dbReference>
<dbReference type="GO" id="GO:0016887">
    <property type="term" value="F:ATP hydrolysis activity"/>
    <property type="evidence" value="ECO:0007669"/>
    <property type="project" value="InterPro"/>
</dbReference>
<evidence type="ECO:0000256" key="2">
    <source>
        <dbReference type="SAM" id="MobiDB-lite"/>
    </source>
</evidence>
<name>A0A284VKF0_9EURY</name>
<reference evidence="6" key="1">
    <citation type="submission" date="2017-06" db="EMBL/GenBank/DDBJ databases">
        <authorList>
            <person name="Cremers G."/>
        </authorList>
    </citation>
    <scope>NUCLEOTIDE SEQUENCE [LARGE SCALE GENOMIC DNA]</scope>
</reference>
<dbReference type="Gene3D" id="3.40.50.300">
    <property type="entry name" value="P-loop containing nucleotide triphosphate hydrolases"/>
    <property type="match status" value="1"/>
</dbReference>
<evidence type="ECO:0000256" key="1">
    <source>
        <dbReference type="ARBA" id="ARBA00006611"/>
    </source>
</evidence>
<dbReference type="InterPro" id="IPR027417">
    <property type="entry name" value="P-loop_NTPase"/>
</dbReference>
<feature type="domain" description="Bacterial type II secretion system protein E" evidence="3">
    <location>
        <begin position="647"/>
        <end position="862"/>
    </location>
</feature>
<feature type="region of interest" description="Disordered" evidence="2">
    <location>
        <begin position="107"/>
        <end position="373"/>
    </location>
</feature>
<dbReference type="SUPFAM" id="SSF52540">
    <property type="entry name" value="P-loop containing nucleoside triphosphate hydrolases"/>
    <property type="match status" value="1"/>
</dbReference>
<dbReference type="InterPro" id="IPR050921">
    <property type="entry name" value="T4SS_GSP_E_ATPase"/>
</dbReference>